<dbReference type="InterPro" id="IPR001680">
    <property type="entry name" value="WD40_rpt"/>
</dbReference>
<dbReference type="Pfam" id="PF00400">
    <property type="entry name" value="WD40"/>
    <property type="match status" value="13"/>
</dbReference>
<dbReference type="RefSeq" id="WP_124154821.1">
    <property type="nucleotide sequence ID" value="NZ_CAWOLW010000691.1"/>
</dbReference>
<feature type="domain" description="Novel STAND NTPase 1" evidence="6">
    <location>
        <begin position="266"/>
        <end position="381"/>
    </location>
</feature>
<feature type="repeat" description="WD" evidence="3">
    <location>
        <begin position="1197"/>
        <end position="1229"/>
    </location>
</feature>
<feature type="domain" description="Novel STAND NTPase 1" evidence="6">
    <location>
        <begin position="456"/>
        <end position="770"/>
    </location>
</feature>
<feature type="region of interest" description="Disordered" evidence="4">
    <location>
        <begin position="386"/>
        <end position="446"/>
    </location>
</feature>
<evidence type="ECO:0000313" key="8">
    <source>
        <dbReference type="Proteomes" id="UP000269154"/>
    </source>
</evidence>
<organism evidence="7 8">
    <name type="scientific">Okeania hirsuta</name>
    <dbReference type="NCBI Taxonomy" id="1458930"/>
    <lineage>
        <taxon>Bacteria</taxon>
        <taxon>Bacillati</taxon>
        <taxon>Cyanobacteriota</taxon>
        <taxon>Cyanophyceae</taxon>
        <taxon>Oscillatoriophycideae</taxon>
        <taxon>Oscillatoriales</taxon>
        <taxon>Microcoleaceae</taxon>
        <taxon>Okeania</taxon>
    </lineage>
</organism>
<feature type="repeat" description="WD" evidence="3">
    <location>
        <begin position="1238"/>
        <end position="1271"/>
    </location>
</feature>
<dbReference type="SUPFAM" id="SSF50978">
    <property type="entry name" value="WD40 repeat-like"/>
    <property type="match status" value="2"/>
</dbReference>
<feature type="repeat" description="WD" evidence="3">
    <location>
        <begin position="1279"/>
        <end position="1320"/>
    </location>
</feature>
<evidence type="ECO:0000256" key="1">
    <source>
        <dbReference type="ARBA" id="ARBA00022574"/>
    </source>
</evidence>
<feature type="domain" description="Peptidase C14 caspase" evidence="5">
    <location>
        <begin position="3"/>
        <end position="211"/>
    </location>
</feature>
<feature type="repeat" description="WD" evidence="3">
    <location>
        <begin position="1406"/>
        <end position="1447"/>
    </location>
</feature>
<protein>
    <submittedName>
        <fullName evidence="7">Uncharacterized protein</fullName>
    </submittedName>
</protein>
<dbReference type="Gene3D" id="2.130.10.10">
    <property type="entry name" value="YVTN repeat-like/Quinoprotein amine dehydrogenase"/>
    <property type="match status" value="4"/>
</dbReference>
<dbReference type="PROSITE" id="PS50082">
    <property type="entry name" value="WD_REPEATS_2"/>
    <property type="match status" value="12"/>
</dbReference>
<feature type="repeat" description="WD" evidence="3">
    <location>
        <begin position="954"/>
        <end position="986"/>
    </location>
</feature>
<dbReference type="InterPro" id="IPR001632">
    <property type="entry name" value="WD40_G-protein_beta-like"/>
</dbReference>
<accession>A0A3N6PAV7</accession>
<dbReference type="Gene3D" id="3.40.50.1460">
    <property type="match status" value="1"/>
</dbReference>
<keyword evidence="1 3" id="KW-0853">WD repeat</keyword>
<proteinExistence type="predicted"/>
<dbReference type="Proteomes" id="UP000269154">
    <property type="component" value="Unassembled WGS sequence"/>
</dbReference>
<dbReference type="InterPro" id="IPR036322">
    <property type="entry name" value="WD40_repeat_dom_sf"/>
</dbReference>
<dbReference type="GO" id="GO:0004197">
    <property type="term" value="F:cysteine-type endopeptidase activity"/>
    <property type="evidence" value="ECO:0007669"/>
    <property type="project" value="InterPro"/>
</dbReference>
<dbReference type="InterPro" id="IPR019775">
    <property type="entry name" value="WD40_repeat_CS"/>
</dbReference>
<keyword evidence="2" id="KW-0677">Repeat</keyword>
<feature type="repeat" description="WD" evidence="3">
    <location>
        <begin position="913"/>
        <end position="945"/>
    </location>
</feature>
<comment type="caution">
    <text evidence="7">The sequence shown here is derived from an EMBL/GenBank/DDBJ whole genome shotgun (WGS) entry which is preliminary data.</text>
</comment>
<evidence type="ECO:0000256" key="2">
    <source>
        <dbReference type="ARBA" id="ARBA00022737"/>
    </source>
</evidence>
<dbReference type="SUPFAM" id="SSF52540">
    <property type="entry name" value="P-loop containing nucleoside triphosphate hydrolases"/>
    <property type="match status" value="1"/>
</dbReference>
<feature type="repeat" description="WD" evidence="3">
    <location>
        <begin position="995"/>
        <end position="1029"/>
    </location>
</feature>
<feature type="repeat" description="WD" evidence="3">
    <location>
        <begin position="1115"/>
        <end position="1146"/>
    </location>
</feature>
<dbReference type="PANTHER" id="PTHR19879:SF9">
    <property type="entry name" value="TRANSCRIPTION INITIATION FACTOR TFIID SUBUNIT 5"/>
    <property type="match status" value="1"/>
</dbReference>
<dbReference type="Pfam" id="PF20703">
    <property type="entry name" value="nSTAND1"/>
    <property type="match status" value="2"/>
</dbReference>
<feature type="repeat" description="WD" evidence="3">
    <location>
        <begin position="1074"/>
        <end position="1108"/>
    </location>
</feature>
<gene>
    <name evidence="7" type="ORF">D5R40_14935</name>
</gene>
<evidence type="ECO:0000259" key="5">
    <source>
        <dbReference type="Pfam" id="PF00656"/>
    </source>
</evidence>
<dbReference type="OrthoDB" id="464342at2"/>
<dbReference type="Pfam" id="PF00656">
    <property type="entry name" value="Peptidase_C14"/>
    <property type="match status" value="1"/>
</dbReference>
<feature type="compositionally biased region" description="Polar residues" evidence="4">
    <location>
        <begin position="386"/>
        <end position="395"/>
    </location>
</feature>
<evidence type="ECO:0000259" key="6">
    <source>
        <dbReference type="Pfam" id="PF20703"/>
    </source>
</evidence>
<feature type="repeat" description="WD" evidence="3">
    <location>
        <begin position="1036"/>
        <end position="1065"/>
    </location>
</feature>
<name>A0A3N6PAV7_9CYAN</name>
<keyword evidence="8" id="KW-1185">Reference proteome</keyword>
<dbReference type="GO" id="GO:0006508">
    <property type="term" value="P:proteolysis"/>
    <property type="evidence" value="ECO:0007669"/>
    <property type="project" value="InterPro"/>
</dbReference>
<dbReference type="InterPro" id="IPR015943">
    <property type="entry name" value="WD40/YVTN_repeat-like_dom_sf"/>
</dbReference>
<feature type="repeat" description="WD" evidence="3">
    <location>
        <begin position="1447"/>
        <end position="1488"/>
    </location>
</feature>
<dbReference type="PROSITE" id="PS50294">
    <property type="entry name" value="WD_REPEATS_REGION"/>
    <property type="match status" value="11"/>
</dbReference>
<dbReference type="InterPro" id="IPR027417">
    <property type="entry name" value="P-loop_NTPase"/>
</dbReference>
<dbReference type="PROSITE" id="PS00678">
    <property type="entry name" value="WD_REPEATS_1"/>
    <property type="match status" value="4"/>
</dbReference>
<dbReference type="InterPro" id="IPR020472">
    <property type="entry name" value="WD40_PAC1"/>
</dbReference>
<dbReference type="PANTHER" id="PTHR19879">
    <property type="entry name" value="TRANSCRIPTION INITIATION FACTOR TFIID"/>
    <property type="match status" value="1"/>
</dbReference>
<dbReference type="InterPro" id="IPR049052">
    <property type="entry name" value="nSTAND1"/>
</dbReference>
<evidence type="ECO:0000256" key="3">
    <source>
        <dbReference type="PROSITE-ProRule" id="PRU00221"/>
    </source>
</evidence>
<dbReference type="EMBL" id="RCBY01000076">
    <property type="protein sequence ID" value="RQH42242.1"/>
    <property type="molecule type" value="Genomic_DNA"/>
</dbReference>
<evidence type="ECO:0000256" key="4">
    <source>
        <dbReference type="SAM" id="MobiDB-lite"/>
    </source>
</evidence>
<reference evidence="7 8" key="1">
    <citation type="journal article" date="2018" name="ACS Chem. Biol.">
        <title>Ketoreductase domain dysfunction expands chemodiversity: malyngamide biosynthesis in the cyanobacterium Okeania hirsuta.</title>
        <authorList>
            <person name="Moss N.A."/>
            <person name="Leao T."/>
            <person name="Rankin M."/>
            <person name="McCullough T.M."/>
            <person name="Qu P."/>
            <person name="Korobeynikov A."/>
            <person name="Smith J.L."/>
            <person name="Gerwick L."/>
            <person name="Gerwick W.H."/>
        </authorList>
    </citation>
    <scope>NUCLEOTIDE SEQUENCE [LARGE SCALE GENOMIC DNA]</scope>
    <source>
        <strain evidence="7 8">PAB10Feb10-1</strain>
    </source>
</reference>
<dbReference type="CDD" id="cd00200">
    <property type="entry name" value="WD40"/>
    <property type="match status" value="2"/>
</dbReference>
<sequence>MNRKALVVGINYYPLLKDSSAQPRNLIKPAADAEAIAQLLETYGNFQVQRFPGANIEGSWQVDPHPKIKNCEINALKEAISKLFNPLDNVPETALLFFVGNSLLDQQGGVQEGFLATSDTNPQKGKWGISLHWLSQLLQKSPVKQQIVWLDCYHQEKQIDFLQTNLSNIESTYNDRCYIFVSQEIEVYTTQINSEHSFLTNCLLEALEPENYPNVCVTNYNLIDYINKKLNLSNLHPVFNNSGNEIILTGEKEATENPDLTAGVCPYKGLAAFEFNDKDSKYFYGRKTLTNILLEKVRSRNFLAVVGAGGIGKSSVVKAGLLYQLKLGQRLSGSNTWPILIIRPGEHPLKNLAAAFVDYQLQTLLTPTTEETTAPEEESLQLYTTKKLSSTSQQHQQKKRPPKSSIPYPPPPPAQETKGTRRRSPEKRKSGVTSPPKIKNSHNENLEQEIKKAEVERIIYSPIEIEELINQGASGFRQVLQNTQAPRIVMVVDQFEEVFTLCLDKIERQEFFDCLMGAIDKNYQDNSHASTFLLIISMGAEFLGKCFEQEYSGLARQIQSHLVTVTPMTRQELQQAIAAPVKQVGIEIQPELVEQMIVDTESHGNLPLLQYTLTELWRQRRIDQFTLNQYINLGGVKGCLEKQAYATYHSLNARERQVAKQIFLKLVQINEDTVVSCKRVLKTDLITPQQSLAVVSKILKKLAKARLIITTKFTNYQNTNQTVTVIELAHNTIIHHWSQLSFWVESNREAIKQKPGMEADAQRWLKKDKSGKYLLSGRKLSLAESLLESDADSAFVSVLAKEFLEKSINRKRFQNNFRLGSIIGLILILGGLSGFSLINWQVAEKDRLNSQLNALSLSAENQFTANQGFDALLTAIKAGTKLHNTSEVSADVRMRVLIALRKTVYGVSTRRTIAEHTQPVNSISLSKDRKIIASASDDGTIKLWSNSGKELATLKGHQGAVYSVDFSPNSKMLVSAGNDGTVKLWNQNGKILVTMKGHQGAVNSVSFSPDGKAIASGGVDGTIKLWNLKGKLLKSIQAHQDKIYSVSYGKVLASASEDKTVKLWNSQGQQLAILKGFKDRVLSVSVSQDGKTIATASWDHTVRVWGIDGQKMGTLKGHKSPVVSVNFSADGKTIASGSSDGTIKLWTHYGREIATLKGHSTWVSSLSLSNDRLTLASASADNTIKLWNLQEQKLPTLKGHTSYITAISFSPDAQMIATGGYDRSVKIWSRDGEELASLKGHKRGIYSLSFSPDSQTVASASADGIGIVWNLAGLGNATLSGHKDRVYSISYSSDGKMLATASLDQTIKLWNIRGQQLLTIPGGIDELRTVTFRPDGKAIAAAGFGGESQVVLKIWSIEGEELGKIEGLCNVIKKVSFSANGKILAVACSDNTVKLLTPEGQAIATLRGHQGQVNSLSFTPDGKIIASGSDDGTVKIWTVDGEELVSLAGIREGVMDVSFSPDGKMLGAVGKDRVAILWNFDLDNLLARGCDIVHDYLQNSPDVKESDRLLCEGI</sequence>
<dbReference type="SMART" id="SM00320">
    <property type="entry name" value="WD40"/>
    <property type="match status" value="14"/>
</dbReference>
<evidence type="ECO:0000313" key="7">
    <source>
        <dbReference type="EMBL" id="RQH42242.1"/>
    </source>
</evidence>
<dbReference type="PRINTS" id="PR00319">
    <property type="entry name" value="GPROTEINB"/>
</dbReference>
<dbReference type="InterPro" id="IPR011600">
    <property type="entry name" value="Pept_C14_caspase"/>
</dbReference>
<dbReference type="PRINTS" id="PR00320">
    <property type="entry name" value="GPROTEINBRPT"/>
</dbReference>
<feature type="repeat" description="WD" evidence="3">
    <location>
        <begin position="1156"/>
        <end position="1197"/>
    </location>
</feature>